<name>A0AAD5IUV4_ACENE</name>
<gene>
    <name evidence="2" type="ORF">LWI28_019226</name>
</gene>
<dbReference type="GO" id="GO:0005737">
    <property type="term" value="C:cytoplasm"/>
    <property type="evidence" value="ECO:0007669"/>
    <property type="project" value="TreeGrafter"/>
</dbReference>
<organism evidence="2 3">
    <name type="scientific">Acer negundo</name>
    <name type="common">Box elder</name>
    <dbReference type="NCBI Taxonomy" id="4023"/>
    <lineage>
        <taxon>Eukaryota</taxon>
        <taxon>Viridiplantae</taxon>
        <taxon>Streptophyta</taxon>
        <taxon>Embryophyta</taxon>
        <taxon>Tracheophyta</taxon>
        <taxon>Spermatophyta</taxon>
        <taxon>Magnoliopsida</taxon>
        <taxon>eudicotyledons</taxon>
        <taxon>Gunneridae</taxon>
        <taxon>Pentapetalae</taxon>
        <taxon>rosids</taxon>
        <taxon>malvids</taxon>
        <taxon>Sapindales</taxon>
        <taxon>Sapindaceae</taxon>
        <taxon>Hippocastanoideae</taxon>
        <taxon>Acereae</taxon>
        <taxon>Acer</taxon>
    </lineage>
</organism>
<comment type="caution">
    <text evidence="2">The sequence shown here is derived from an EMBL/GenBank/DDBJ whole genome shotgun (WGS) entry which is preliminary data.</text>
</comment>
<dbReference type="Gene3D" id="3.80.10.10">
    <property type="entry name" value="Ribonuclease Inhibitor"/>
    <property type="match status" value="1"/>
</dbReference>
<feature type="domain" description="F-box" evidence="1">
    <location>
        <begin position="185"/>
        <end position="219"/>
    </location>
</feature>
<dbReference type="PANTHER" id="PTHR13382">
    <property type="entry name" value="MITOCHONDRIAL ATP SYNTHASE COUPLING FACTOR B"/>
    <property type="match status" value="1"/>
</dbReference>
<protein>
    <recommendedName>
        <fullName evidence="1">F-box domain-containing protein</fullName>
    </recommendedName>
</protein>
<dbReference type="AlphaFoldDB" id="A0AAD5IUV4"/>
<dbReference type="InterPro" id="IPR036047">
    <property type="entry name" value="F-box-like_dom_sf"/>
</dbReference>
<dbReference type="SUPFAM" id="SSF81383">
    <property type="entry name" value="F-box domain"/>
    <property type="match status" value="1"/>
</dbReference>
<dbReference type="Pfam" id="PF12937">
    <property type="entry name" value="F-box-like"/>
    <property type="match status" value="1"/>
</dbReference>
<sequence length="483" mass="53965">MVLNCGNAGNIWSFSGLDKESEDWNWEVIDKTELGESPKVAAHQILGELPDDPFGMEIKSRFTAITGWFPEFDKDFGSDLCGSGMGESEENIGDRSLLSGFNLVWNSSARFQKEKGILKIDEISIPCGSFNEYGFGNGLYDGGDVDPYDFCEENEEVYDFCDEYEEVCGDSGEGGAAHDALSFALGYLGVKDLLVVERVCRSLRDTVRSDPLLWRSIHIDHPLNEKITDESLVKLTDRAQGTLQCLSLVNCSRITNTGLNRTLERNLRLMKLSVPGCLKLSIEGILSNLRAFKSVGTPGIKLLRVGDRKGVTDKQFEELKYLLGADDYMQLRSREPLFYGWDNFALSCDDDRAIDIESCPKCQRVGIVYDCPTESCQAKPLASHLCRACMLCIERCVRCGRCFNDSDYEETFCLDSICLDCLRHLLISEEEPGDSSSTHTIICQATRSNTTRIKNPNCSRVSLTDHLEVVPCLNSSLPWLSHK</sequence>
<reference evidence="2" key="1">
    <citation type="journal article" date="2022" name="Plant J.">
        <title>Strategies of tolerance reflected in two North American maple genomes.</title>
        <authorList>
            <person name="McEvoy S.L."/>
            <person name="Sezen U.U."/>
            <person name="Trouern-Trend A."/>
            <person name="McMahon S.M."/>
            <person name="Schaberg P.G."/>
            <person name="Yang J."/>
            <person name="Wegrzyn J.L."/>
            <person name="Swenson N.G."/>
        </authorList>
    </citation>
    <scope>NUCLEOTIDE SEQUENCE</scope>
    <source>
        <strain evidence="2">91603</strain>
    </source>
</reference>
<dbReference type="Proteomes" id="UP001064489">
    <property type="component" value="Chromosome 5"/>
</dbReference>
<reference evidence="2" key="2">
    <citation type="submission" date="2023-02" db="EMBL/GenBank/DDBJ databases">
        <authorList>
            <person name="Swenson N.G."/>
            <person name="Wegrzyn J.L."/>
            <person name="Mcevoy S.L."/>
        </authorList>
    </citation>
    <scope>NUCLEOTIDE SEQUENCE</scope>
    <source>
        <strain evidence="2">91603</strain>
        <tissue evidence="2">Leaf</tissue>
    </source>
</reference>
<dbReference type="InterPro" id="IPR001810">
    <property type="entry name" value="F-box_dom"/>
</dbReference>
<evidence type="ECO:0000313" key="3">
    <source>
        <dbReference type="Proteomes" id="UP001064489"/>
    </source>
</evidence>
<dbReference type="InterPro" id="IPR050648">
    <property type="entry name" value="F-box_LRR-repeat"/>
</dbReference>
<dbReference type="InterPro" id="IPR032675">
    <property type="entry name" value="LRR_dom_sf"/>
</dbReference>
<proteinExistence type="predicted"/>
<keyword evidence="3" id="KW-1185">Reference proteome</keyword>
<evidence type="ECO:0000313" key="2">
    <source>
        <dbReference type="EMBL" id="KAI9177784.1"/>
    </source>
</evidence>
<evidence type="ECO:0000259" key="1">
    <source>
        <dbReference type="Pfam" id="PF12937"/>
    </source>
</evidence>
<accession>A0AAD5IUV4</accession>
<dbReference type="PANTHER" id="PTHR13382:SF22">
    <property type="entry name" value="F-BOX PROTEIN SKIP14"/>
    <property type="match status" value="1"/>
</dbReference>
<dbReference type="EMBL" id="JAJSOW010000102">
    <property type="protein sequence ID" value="KAI9177784.1"/>
    <property type="molecule type" value="Genomic_DNA"/>
</dbReference>